<keyword evidence="3 6" id="KW-1133">Transmembrane helix</keyword>
<feature type="transmembrane region" description="Helical" evidence="6">
    <location>
        <begin position="534"/>
        <end position="556"/>
    </location>
</feature>
<gene>
    <name evidence="8" type="ORF">EHS25_004976</name>
</gene>
<evidence type="ECO:0000256" key="6">
    <source>
        <dbReference type="SAM" id="Phobius"/>
    </source>
</evidence>
<keyword evidence="7" id="KW-0732">Signal</keyword>
<dbReference type="PANTHER" id="PTHR17920">
    <property type="entry name" value="TRANSMEMBRANE AND COILED-COIL DOMAIN-CONTAINING PROTEIN 4 TMCO4"/>
    <property type="match status" value="1"/>
</dbReference>
<feature type="chain" id="PRO_5019514867" evidence="7">
    <location>
        <begin position="31"/>
        <end position="726"/>
    </location>
</feature>
<feature type="transmembrane region" description="Helical" evidence="6">
    <location>
        <begin position="588"/>
        <end position="608"/>
    </location>
</feature>
<feature type="region of interest" description="Disordered" evidence="5">
    <location>
        <begin position="367"/>
        <end position="410"/>
    </location>
</feature>
<dbReference type="PANTHER" id="PTHR17920:SF23">
    <property type="entry name" value="DUF726-DOMAIN-CONTAINING PROTEIN"/>
    <property type="match status" value="1"/>
</dbReference>
<sequence length="726" mass="77089">MADSKDLPPAPALLAQTIRLLLALSALCATQHPPVQWSAAWYQSASTTWLHAVCKLLSIDTAQLPPAIDESAVQTSSEDQREEWTDDERLRMAGVLVEASLANEAGKSKEKKEEALRYTPIARALSHRTLELLGLPTKELLPDAEKNLSATLFKALQASQAEAETKVESTRAAHSQGWGGALGRHLATGAGVIAGGVLIGVTGGLAAPAIAAVLAPLGIGSILTAGAAPVVLGTLFGVGGGGLAGRRVRERWRGVEEFSFIEVGSGTKATKEEVEELRAARERYQAREKKGGEDSGAANGTAAVEKSNEVEVDQAIKEDKEPIDPSGAADEVGKVKLKEGGEDGQNEADNEQLVEQDRAKLEEKLLNLSIQTGTRTSVSSETGSPRNSLDSPRPSLDQGKDEKTLADAKKPPSLTATIVVPGLMTVSRTEAITAWRWLCSDNVPLSNGVTTLNYEARKADRKSSDITQIGVNGAVGDDKDLKGGSGSLGLKDGRDVYLLRFESATMLKTGRDIDHWVGTKLKGKIKGQIIKRTVLNAYFAAVSLPMSVYSMAGLALDNTWMQAQDRAAKAGRILGEVLEKRVQGERPVVLVGSSLGALTILKALLYLASLTPPEGATSAVPEYVESAYFISLPSAPTPDEWAKVRSVVSRRVVNAWSDADLVLAGVVRLHEVISRATTLSNGIRVAGLGQVDQPGVQDVDVSSVLRGHMELQTKMGEVLRVIDVDA</sequence>
<feature type="transmembrane region" description="Helical" evidence="6">
    <location>
        <begin position="221"/>
        <end position="244"/>
    </location>
</feature>
<protein>
    <submittedName>
        <fullName evidence="8">Uncharacterized protein</fullName>
    </submittedName>
</protein>
<feature type="region of interest" description="Disordered" evidence="5">
    <location>
        <begin position="285"/>
        <end position="310"/>
    </location>
</feature>
<organism evidence="8 9">
    <name type="scientific">Saitozyma podzolica</name>
    <dbReference type="NCBI Taxonomy" id="1890683"/>
    <lineage>
        <taxon>Eukaryota</taxon>
        <taxon>Fungi</taxon>
        <taxon>Dikarya</taxon>
        <taxon>Basidiomycota</taxon>
        <taxon>Agaricomycotina</taxon>
        <taxon>Tremellomycetes</taxon>
        <taxon>Tremellales</taxon>
        <taxon>Trimorphomycetaceae</taxon>
        <taxon>Saitozyma</taxon>
    </lineage>
</organism>
<evidence type="ECO:0000256" key="7">
    <source>
        <dbReference type="SAM" id="SignalP"/>
    </source>
</evidence>
<evidence type="ECO:0000313" key="9">
    <source>
        <dbReference type="Proteomes" id="UP000279259"/>
    </source>
</evidence>
<proteinExistence type="predicted"/>
<reference evidence="8 9" key="1">
    <citation type="submission" date="2018-11" db="EMBL/GenBank/DDBJ databases">
        <title>Genome sequence of Saitozyma podzolica DSM 27192.</title>
        <authorList>
            <person name="Aliyu H."/>
            <person name="Gorte O."/>
            <person name="Ochsenreither K."/>
        </authorList>
    </citation>
    <scope>NUCLEOTIDE SEQUENCE [LARGE SCALE GENOMIC DNA]</scope>
    <source>
        <strain evidence="8 9">DSM 27192</strain>
    </source>
</reference>
<evidence type="ECO:0000256" key="3">
    <source>
        <dbReference type="ARBA" id="ARBA00022989"/>
    </source>
</evidence>
<feature type="transmembrane region" description="Helical" evidence="6">
    <location>
        <begin position="192"/>
        <end position="215"/>
    </location>
</feature>
<name>A0A427Y264_9TREE</name>
<evidence type="ECO:0000256" key="2">
    <source>
        <dbReference type="ARBA" id="ARBA00022692"/>
    </source>
</evidence>
<comment type="subcellular location">
    <subcellularLocation>
        <location evidence="1">Membrane</location>
        <topology evidence="1">Multi-pass membrane protein</topology>
    </subcellularLocation>
</comment>
<keyword evidence="4 6" id="KW-0472">Membrane</keyword>
<feature type="compositionally biased region" description="Polar residues" evidence="5">
    <location>
        <begin position="368"/>
        <end position="390"/>
    </location>
</feature>
<feature type="signal peptide" evidence="7">
    <location>
        <begin position="1"/>
        <end position="30"/>
    </location>
</feature>
<feature type="compositionally biased region" description="Basic and acidic residues" evidence="5">
    <location>
        <begin position="398"/>
        <end position="410"/>
    </location>
</feature>
<evidence type="ECO:0000256" key="4">
    <source>
        <dbReference type="ARBA" id="ARBA00023136"/>
    </source>
</evidence>
<dbReference type="OrthoDB" id="277931at2759"/>
<dbReference type="InterPro" id="IPR007941">
    <property type="entry name" value="DUF726"/>
</dbReference>
<evidence type="ECO:0000313" key="8">
    <source>
        <dbReference type="EMBL" id="RSH85169.1"/>
    </source>
</evidence>
<comment type="caution">
    <text evidence="8">The sequence shown here is derived from an EMBL/GenBank/DDBJ whole genome shotgun (WGS) entry which is preliminary data.</text>
</comment>
<dbReference type="AlphaFoldDB" id="A0A427Y264"/>
<keyword evidence="2 6" id="KW-0812">Transmembrane</keyword>
<dbReference type="Pfam" id="PF05277">
    <property type="entry name" value="DUF726"/>
    <property type="match status" value="2"/>
</dbReference>
<evidence type="ECO:0000256" key="5">
    <source>
        <dbReference type="SAM" id="MobiDB-lite"/>
    </source>
</evidence>
<dbReference type="EMBL" id="RSCD01000021">
    <property type="protein sequence ID" value="RSH85169.1"/>
    <property type="molecule type" value="Genomic_DNA"/>
</dbReference>
<dbReference type="Proteomes" id="UP000279259">
    <property type="component" value="Unassembled WGS sequence"/>
</dbReference>
<evidence type="ECO:0000256" key="1">
    <source>
        <dbReference type="ARBA" id="ARBA00004141"/>
    </source>
</evidence>
<accession>A0A427Y264</accession>
<keyword evidence="9" id="KW-1185">Reference proteome</keyword>
<dbReference type="GO" id="GO:0016020">
    <property type="term" value="C:membrane"/>
    <property type="evidence" value="ECO:0007669"/>
    <property type="project" value="UniProtKB-SubCell"/>
</dbReference>